<sequence>MPTAKLSAPFSPRPTAKPRMDKSRGAGRTVGHRTLAHLRAHLRKHGTALALSAFQFCSPLLPTSVVSTEFSANLPLGKQSSRNSIIAKRAKELIYKGDAQSEANGQRRPAALRHFVKPLKVLPEPLDGRKAN</sequence>
<organism evidence="2 3">
    <name type="scientific">Trichuris muris</name>
    <name type="common">Mouse whipworm</name>
    <dbReference type="NCBI Taxonomy" id="70415"/>
    <lineage>
        <taxon>Eukaryota</taxon>
        <taxon>Metazoa</taxon>
        <taxon>Ecdysozoa</taxon>
        <taxon>Nematoda</taxon>
        <taxon>Enoplea</taxon>
        <taxon>Dorylaimia</taxon>
        <taxon>Trichinellida</taxon>
        <taxon>Trichuridae</taxon>
        <taxon>Trichuris</taxon>
    </lineage>
</organism>
<evidence type="ECO:0000313" key="3">
    <source>
        <dbReference type="WBParaSite" id="TMUE_3000012374.1"/>
    </source>
</evidence>
<dbReference type="Proteomes" id="UP000046395">
    <property type="component" value="Unassembled WGS sequence"/>
</dbReference>
<evidence type="ECO:0000256" key="1">
    <source>
        <dbReference type="SAM" id="MobiDB-lite"/>
    </source>
</evidence>
<keyword evidence="2" id="KW-1185">Reference proteome</keyword>
<proteinExistence type="predicted"/>
<reference evidence="3" key="1">
    <citation type="submission" date="2019-12" db="UniProtKB">
        <authorList>
            <consortium name="WormBaseParasite"/>
        </authorList>
    </citation>
    <scope>IDENTIFICATION</scope>
</reference>
<accession>A0A5S6QZ52</accession>
<name>A0A5S6QZ52_TRIMR</name>
<evidence type="ECO:0000313" key="2">
    <source>
        <dbReference type="Proteomes" id="UP000046395"/>
    </source>
</evidence>
<dbReference type="WBParaSite" id="TMUE_3000012374.1">
    <property type="protein sequence ID" value="TMUE_3000012374.1"/>
    <property type="gene ID" value="WBGene00301547"/>
</dbReference>
<dbReference type="AlphaFoldDB" id="A0A5S6QZ52"/>
<protein>
    <submittedName>
        <fullName evidence="3">Uncharacterized protein</fullName>
    </submittedName>
</protein>
<feature type="region of interest" description="Disordered" evidence="1">
    <location>
        <begin position="1"/>
        <end position="29"/>
    </location>
</feature>